<feature type="compositionally biased region" description="Low complexity" evidence="1">
    <location>
        <begin position="67"/>
        <end position="82"/>
    </location>
</feature>
<accession>A0A2R5EQK4</accession>
<evidence type="ECO:0000313" key="3">
    <source>
        <dbReference type="Proteomes" id="UP000245202"/>
    </source>
</evidence>
<dbReference type="EMBL" id="BDQX01000036">
    <property type="protein sequence ID" value="GBG06043.1"/>
    <property type="molecule type" value="Genomic_DNA"/>
</dbReference>
<gene>
    <name evidence="2" type="ORF">PAT3040_00536</name>
</gene>
<protein>
    <submittedName>
        <fullName evidence="2">Uncharacterized protein</fullName>
    </submittedName>
</protein>
<evidence type="ECO:0000256" key="1">
    <source>
        <dbReference type="SAM" id="MobiDB-lite"/>
    </source>
</evidence>
<name>A0A2R5EQK4_9BACL</name>
<feature type="compositionally biased region" description="Low complexity" evidence="1">
    <location>
        <begin position="16"/>
        <end position="30"/>
    </location>
</feature>
<feature type="region of interest" description="Disordered" evidence="1">
    <location>
        <begin position="1"/>
        <end position="90"/>
    </location>
</feature>
<proteinExistence type="predicted"/>
<keyword evidence="3" id="KW-1185">Reference proteome</keyword>
<reference evidence="2 3" key="1">
    <citation type="submission" date="2017-08" db="EMBL/GenBank/DDBJ databases">
        <title>Substantial Increase in Enzyme Production by Combined Drug-Resistance Mutations in Paenibacillus agaridevorans.</title>
        <authorList>
            <person name="Tanaka Y."/>
            <person name="Funane K."/>
            <person name="Hosaka T."/>
            <person name="Shiwa Y."/>
            <person name="Fujita N."/>
            <person name="Miyazaki T."/>
            <person name="Yoshikawa H."/>
            <person name="Murakami K."/>
            <person name="Kasahara K."/>
            <person name="Inaoka T."/>
            <person name="Hiraga Y."/>
            <person name="Ochi K."/>
        </authorList>
    </citation>
    <scope>NUCLEOTIDE SEQUENCE [LARGE SCALE GENOMIC DNA]</scope>
    <source>
        <strain evidence="2 3">T-3040</strain>
    </source>
</reference>
<dbReference type="RefSeq" id="WP_108991446.1">
    <property type="nucleotide sequence ID" value="NZ_BDQX01000036.1"/>
</dbReference>
<sequence length="601" mass="63583">MAQGQMADKTTGGAQAGKTSSSSGLKTSASNAFPQRGQEADKLRWMQASVGNQATMQMMARRGAIAPIQRQTGAPQQQGQPTNTPPPSKLGLMRLKVGEAKTAGAFGQAEAFKEESGAVDNVGDTTEITGTGVGGQTDVYSDASDDLKKAIKKGEENNQDVSSEKTEKAKIDRENQKLGVASGLLDVGSGFIGLVNMKKAISESKSKSETAGALYEGLESGQKAFTGVAKVVDNAAKLEGNENGVGSSEAVAGYGGSVGDALSAIKSAFFMVKAVYELFKEGFSDEGVTKKEVVKGGLEAIQNGLEAAQSAVKTVKSILEILEAGVGKLTEAIPGIGIAISGIKITIKVFNMMQWHSSKQKMTTIKRDFKSKYANSGMVKTKNRTIFGKTIYSSTGTDKTALTDRRAELMRIIDPANATATADEKKEAQSELDDIENYELAKEMKNINQKKLVRGGIESGLEMASIAGDIATLSGAGAAVGISLKAAASGTKVGMSLFRRAKQYGRDKAAKGGPNSAWSSVFNADKSSDKKHDKRVKDADLILNMVGKLPEDETSADGLKQYQRVLTFIEATGCSTKALFRANGNIDKQRELLMEAMKQRD</sequence>
<dbReference type="AlphaFoldDB" id="A0A2R5EQK4"/>
<evidence type="ECO:0000313" key="2">
    <source>
        <dbReference type="EMBL" id="GBG06043.1"/>
    </source>
</evidence>
<organism evidence="2 3">
    <name type="scientific">Paenibacillus agaridevorans</name>
    <dbReference type="NCBI Taxonomy" id="171404"/>
    <lineage>
        <taxon>Bacteria</taxon>
        <taxon>Bacillati</taxon>
        <taxon>Bacillota</taxon>
        <taxon>Bacilli</taxon>
        <taxon>Bacillales</taxon>
        <taxon>Paenibacillaceae</taxon>
        <taxon>Paenibacillus</taxon>
    </lineage>
</organism>
<comment type="caution">
    <text evidence="2">The sequence shown here is derived from an EMBL/GenBank/DDBJ whole genome shotgun (WGS) entry which is preliminary data.</text>
</comment>
<dbReference type="Proteomes" id="UP000245202">
    <property type="component" value="Unassembled WGS sequence"/>
</dbReference>